<dbReference type="EMBL" id="UYWY01020443">
    <property type="protein sequence ID" value="VDM41591.1"/>
    <property type="molecule type" value="Genomic_DNA"/>
</dbReference>
<accession>A0A183UP50</accession>
<organism evidence="2 3">
    <name type="scientific">Toxocara canis</name>
    <name type="common">Canine roundworm</name>
    <dbReference type="NCBI Taxonomy" id="6265"/>
    <lineage>
        <taxon>Eukaryota</taxon>
        <taxon>Metazoa</taxon>
        <taxon>Ecdysozoa</taxon>
        <taxon>Nematoda</taxon>
        <taxon>Chromadorea</taxon>
        <taxon>Rhabditida</taxon>
        <taxon>Spirurina</taxon>
        <taxon>Ascaridomorpha</taxon>
        <taxon>Ascaridoidea</taxon>
        <taxon>Toxocaridae</taxon>
        <taxon>Toxocara</taxon>
    </lineage>
</organism>
<evidence type="ECO:0000313" key="1">
    <source>
        <dbReference type="EMBL" id="VDM41591.1"/>
    </source>
</evidence>
<dbReference type="AlphaFoldDB" id="A0A183UP50"/>
<protein>
    <submittedName>
        <fullName evidence="1 3">Uncharacterized protein</fullName>
    </submittedName>
</protein>
<gene>
    <name evidence="1" type="ORF">TCNE_LOCUS10270</name>
</gene>
<dbReference type="Proteomes" id="UP000050794">
    <property type="component" value="Unassembled WGS sequence"/>
</dbReference>
<evidence type="ECO:0000313" key="3">
    <source>
        <dbReference type="WBParaSite" id="TCNE_0001027001-mRNA-1"/>
    </source>
</evidence>
<evidence type="ECO:0000313" key="2">
    <source>
        <dbReference type="Proteomes" id="UP000050794"/>
    </source>
</evidence>
<sequence length="70" mass="7550">MLESEDNVMDYDVRDGIGEREEGGAGVVVLGVVQGEIMSCVEWLGVVVDRGCETNKQNMFTSTSSGHGRN</sequence>
<name>A0A183UP50_TOXCA</name>
<proteinExistence type="predicted"/>
<dbReference type="WBParaSite" id="TCNE_0001027001-mRNA-1">
    <property type="protein sequence ID" value="TCNE_0001027001-mRNA-1"/>
    <property type="gene ID" value="TCNE_0001027001"/>
</dbReference>
<reference evidence="1 2" key="2">
    <citation type="submission" date="2018-11" db="EMBL/GenBank/DDBJ databases">
        <authorList>
            <consortium name="Pathogen Informatics"/>
        </authorList>
    </citation>
    <scope>NUCLEOTIDE SEQUENCE [LARGE SCALE GENOMIC DNA]</scope>
</reference>
<reference evidence="3" key="1">
    <citation type="submission" date="2016-06" db="UniProtKB">
        <authorList>
            <consortium name="WormBaseParasite"/>
        </authorList>
    </citation>
    <scope>IDENTIFICATION</scope>
</reference>
<keyword evidence="2" id="KW-1185">Reference proteome</keyword>